<dbReference type="PANTHER" id="PTHR43162">
    <property type="match status" value="1"/>
</dbReference>
<keyword evidence="2" id="KW-0560">Oxidoreductase</keyword>
<organism evidence="2 3">
    <name type="scientific">Streptomyces smaragdinus</name>
    <dbReference type="NCBI Taxonomy" id="2585196"/>
    <lineage>
        <taxon>Bacteria</taxon>
        <taxon>Bacillati</taxon>
        <taxon>Actinomycetota</taxon>
        <taxon>Actinomycetes</taxon>
        <taxon>Kitasatosporales</taxon>
        <taxon>Streptomycetaceae</taxon>
        <taxon>Streptomyces</taxon>
    </lineage>
</organism>
<name>A0A7K0CN05_9ACTN</name>
<evidence type="ECO:0000259" key="1">
    <source>
        <dbReference type="Pfam" id="PF13460"/>
    </source>
</evidence>
<dbReference type="Pfam" id="PF13460">
    <property type="entry name" value="NAD_binding_10"/>
    <property type="match status" value="1"/>
</dbReference>
<dbReference type="SUPFAM" id="SSF51735">
    <property type="entry name" value="NAD(P)-binding Rossmann-fold domains"/>
    <property type="match status" value="1"/>
</dbReference>
<sequence>MILVTGATGNIGRALTRELDALGADLRILVRDPARAAGLPGRAERAVGDLDDPATLAPAFKGVDSLFLLTQGIDTDRTTAALTAASEVRHIVHLSSAHVTFDPIPAMGRWHHEREKLIRASGIPATFLRPGGFMTNALDWAPTIRQGFVLDPVGPGRSAPIDPADIAAVAALALTEAGHEDKEYVLTGDKTFTVAEQIAIISKAIDRDIEVRTAKTPDEIVRFRFPQGAPPALAAAITEGFALMRADTVGFRTDTAKRLLGRRPRSFADWCARNTAAFLSP</sequence>
<dbReference type="EMBL" id="WEGJ01000024">
    <property type="protein sequence ID" value="MQY14791.1"/>
    <property type="molecule type" value="Genomic_DNA"/>
</dbReference>
<dbReference type="RefSeq" id="WP_153455637.1">
    <property type="nucleotide sequence ID" value="NZ_WEGJ01000024.1"/>
</dbReference>
<evidence type="ECO:0000313" key="3">
    <source>
        <dbReference type="Proteomes" id="UP000466345"/>
    </source>
</evidence>
<reference evidence="2 3" key="1">
    <citation type="submission" date="2019-10" db="EMBL/GenBank/DDBJ databases">
        <title>Streptomyces smaragdinus sp. nov. and Streptomyces fabii sp. nov., isolated from the gut of fungus growing-termite Macrotermes natalensis.</title>
        <authorList>
            <person name="Schwitalla J."/>
            <person name="Benndorf R."/>
            <person name="Martin K."/>
            <person name="De Beer W."/>
            <person name="Kaster A.-K."/>
            <person name="Vollmers J."/>
            <person name="Poulsen M."/>
            <person name="Beemelmanns C."/>
        </authorList>
    </citation>
    <scope>NUCLEOTIDE SEQUENCE [LARGE SCALE GENOMIC DNA]</scope>
    <source>
        <strain evidence="2 3">RB5</strain>
    </source>
</reference>
<protein>
    <submittedName>
        <fullName evidence="2">NAD(P)H azoreductase</fullName>
        <ecNumber evidence="2">1.7.-.-</ecNumber>
    </submittedName>
</protein>
<evidence type="ECO:0000313" key="2">
    <source>
        <dbReference type="EMBL" id="MQY14791.1"/>
    </source>
</evidence>
<dbReference type="GO" id="GO:0016491">
    <property type="term" value="F:oxidoreductase activity"/>
    <property type="evidence" value="ECO:0007669"/>
    <property type="project" value="UniProtKB-KW"/>
</dbReference>
<accession>A0A7K0CN05</accession>
<gene>
    <name evidence="2" type="primary">azoB_3</name>
    <name evidence="2" type="ORF">SRB5_49670</name>
</gene>
<dbReference type="OrthoDB" id="116343at2"/>
<dbReference type="Gene3D" id="3.40.50.720">
    <property type="entry name" value="NAD(P)-binding Rossmann-like Domain"/>
    <property type="match status" value="1"/>
</dbReference>
<dbReference type="Gene3D" id="3.90.25.10">
    <property type="entry name" value="UDP-galactose 4-epimerase, domain 1"/>
    <property type="match status" value="1"/>
</dbReference>
<dbReference type="PANTHER" id="PTHR43162:SF1">
    <property type="entry name" value="PRESTALK A DIFFERENTIATION PROTEIN A"/>
    <property type="match status" value="1"/>
</dbReference>
<keyword evidence="3" id="KW-1185">Reference proteome</keyword>
<dbReference type="EC" id="1.7.-.-" evidence="2"/>
<dbReference type="AlphaFoldDB" id="A0A7K0CN05"/>
<feature type="domain" description="NAD(P)-binding" evidence="1">
    <location>
        <begin position="6"/>
        <end position="176"/>
    </location>
</feature>
<dbReference type="InterPro" id="IPR051604">
    <property type="entry name" value="Ergot_Alk_Oxidoreductase"/>
</dbReference>
<comment type="caution">
    <text evidence="2">The sequence shown here is derived from an EMBL/GenBank/DDBJ whole genome shotgun (WGS) entry which is preliminary data.</text>
</comment>
<dbReference type="Proteomes" id="UP000466345">
    <property type="component" value="Unassembled WGS sequence"/>
</dbReference>
<proteinExistence type="predicted"/>
<dbReference type="InterPro" id="IPR016040">
    <property type="entry name" value="NAD(P)-bd_dom"/>
</dbReference>
<dbReference type="InterPro" id="IPR036291">
    <property type="entry name" value="NAD(P)-bd_dom_sf"/>
</dbReference>